<evidence type="ECO:0000313" key="2">
    <source>
        <dbReference type="Proteomes" id="UP000719267"/>
    </source>
</evidence>
<keyword evidence="2" id="KW-1185">Reference proteome</keyword>
<dbReference type="Proteomes" id="UP000719267">
    <property type="component" value="Unassembled WGS sequence"/>
</dbReference>
<comment type="caution">
    <text evidence="1">The sequence shown here is derived from an EMBL/GenBank/DDBJ whole genome shotgun (WGS) entry which is preliminary data.</text>
</comment>
<name>A0ABS6W370_9FLAO</name>
<reference evidence="1 2" key="1">
    <citation type="submission" date="2021-07" db="EMBL/GenBank/DDBJ databases">
        <title>Mesonia aestuariivivens sp. nov., isolated from a tidal flat.</title>
        <authorList>
            <person name="Kim Y.-O."/>
            <person name="Yoon J.-H."/>
        </authorList>
    </citation>
    <scope>NUCLEOTIDE SEQUENCE [LARGE SCALE GENOMIC DNA]</scope>
    <source>
        <strain evidence="1 2">JHPTF-M18</strain>
    </source>
</reference>
<proteinExistence type="predicted"/>
<evidence type="ECO:0008006" key="3">
    <source>
        <dbReference type="Google" id="ProtNLM"/>
    </source>
</evidence>
<evidence type="ECO:0000313" key="1">
    <source>
        <dbReference type="EMBL" id="MBW2962305.1"/>
    </source>
</evidence>
<accession>A0ABS6W370</accession>
<dbReference type="EMBL" id="JAHWDF010000011">
    <property type="protein sequence ID" value="MBW2962305.1"/>
    <property type="molecule type" value="Genomic_DNA"/>
</dbReference>
<dbReference type="RefSeq" id="WP_219040590.1">
    <property type="nucleotide sequence ID" value="NZ_JAHWDF010000011.1"/>
</dbReference>
<protein>
    <recommendedName>
        <fullName evidence="3">CHAD domain-containing protein</fullName>
    </recommendedName>
</protein>
<gene>
    <name evidence="1" type="ORF">KW502_10885</name>
</gene>
<sequence length="253" mass="29858">MKIEDWFTSMDYDLGVKLYQNAPNAKNRTLTQLKRGKSNRNMSLLISELRKLKKANLPLTKTTSSTKTKPKKVKLPQNDAAIHLELTRKQQKEDSAKSYFQKIKYGELPPELKIRFRFLKELFYDMCDLKYALNDLPEEAENEALEIILQIEDLDDQRTNIWEELEYWQTHKTLLPTKTENDYSALDPQKLLLKKASLKSSIHKMNKRLEAWRVAASNETDKLKIRKINQQIVRTEKKLHQNKIDLQKIEDLL</sequence>
<organism evidence="1 2">
    <name type="scientific">Mesonia aestuariivivens</name>
    <dbReference type="NCBI Taxonomy" id="2796128"/>
    <lineage>
        <taxon>Bacteria</taxon>
        <taxon>Pseudomonadati</taxon>
        <taxon>Bacteroidota</taxon>
        <taxon>Flavobacteriia</taxon>
        <taxon>Flavobacteriales</taxon>
        <taxon>Flavobacteriaceae</taxon>
        <taxon>Mesonia</taxon>
    </lineage>
</organism>